<protein>
    <submittedName>
        <fullName evidence="2">Uncharacterized protein</fullName>
    </submittedName>
</protein>
<dbReference type="GeneID" id="97673662"/>
<evidence type="ECO:0000313" key="2">
    <source>
        <dbReference type="EMBL" id="CTQ78831.1"/>
    </source>
</evidence>
<evidence type="ECO:0000256" key="1">
    <source>
        <dbReference type="SAM" id="MobiDB-lite"/>
    </source>
</evidence>
<evidence type="ECO:0000313" key="3">
    <source>
        <dbReference type="Proteomes" id="UP000049983"/>
    </source>
</evidence>
<dbReference type="EMBL" id="CXWC01000016">
    <property type="protein sequence ID" value="CTQ78831.1"/>
    <property type="molecule type" value="Genomic_DNA"/>
</dbReference>
<reference evidence="3" key="1">
    <citation type="submission" date="2015-07" db="EMBL/GenBank/DDBJ databases">
        <authorList>
            <person name="Rodrigo-Torres Lidia"/>
            <person name="Arahal R.David."/>
        </authorList>
    </citation>
    <scope>NUCLEOTIDE SEQUENCE [LARGE SCALE GENOMIC DNA]</scope>
    <source>
        <strain evidence="3">CECT 5096</strain>
    </source>
</reference>
<organism evidence="2 3">
    <name type="scientific">Roseibium album</name>
    <dbReference type="NCBI Taxonomy" id="311410"/>
    <lineage>
        <taxon>Bacteria</taxon>
        <taxon>Pseudomonadati</taxon>
        <taxon>Pseudomonadota</taxon>
        <taxon>Alphaproteobacteria</taxon>
        <taxon>Hyphomicrobiales</taxon>
        <taxon>Stappiaceae</taxon>
        <taxon>Roseibium</taxon>
    </lineage>
</organism>
<name>A0A0M6ZJ12_9HYPH</name>
<sequence length="56" mass="6272">MAVQINLIEFRGRIEGSPGSKPDNEMSATEKATERERVISAAVSEAISVIRRREER</sequence>
<gene>
    <name evidence="2" type="ORF">LA5096_05862</name>
</gene>
<keyword evidence="3" id="KW-1185">Reference proteome</keyword>
<dbReference type="STRING" id="311410.LA5095_05508"/>
<proteinExistence type="predicted"/>
<dbReference type="RefSeq" id="WP_158510447.1">
    <property type="nucleotide sequence ID" value="NZ_CANKXR010000016.1"/>
</dbReference>
<dbReference type="Proteomes" id="UP000049983">
    <property type="component" value="Unassembled WGS sequence"/>
</dbReference>
<feature type="region of interest" description="Disordered" evidence="1">
    <location>
        <begin position="13"/>
        <end position="35"/>
    </location>
</feature>
<accession>A0A0M6ZJ12</accession>
<dbReference type="AlphaFoldDB" id="A0A0M6ZJ12"/>